<dbReference type="AlphaFoldDB" id="A0A2P2P1V0"/>
<dbReference type="EMBL" id="GGEC01068117">
    <property type="protein sequence ID" value="MBX48601.1"/>
    <property type="molecule type" value="Transcribed_RNA"/>
</dbReference>
<proteinExistence type="predicted"/>
<reference evidence="1" key="1">
    <citation type="submission" date="2018-02" db="EMBL/GenBank/DDBJ databases">
        <title>Rhizophora mucronata_Transcriptome.</title>
        <authorList>
            <person name="Meera S.P."/>
            <person name="Sreeshan A."/>
            <person name="Augustine A."/>
        </authorList>
    </citation>
    <scope>NUCLEOTIDE SEQUENCE</scope>
    <source>
        <tissue evidence="1">Leaf</tissue>
    </source>
</reference>
<name>A0A2P2P1V0_RHIMU</name>
<protein>
    <submittedName>
        <fullName evidence="1">Uncharacterized protein</fullName>
    </submittedName>
</protein>
<organism evidence="1">
    <name type="scientific">Rhizophora mucronata</name>
    <name type="common">Asiatic mangrove</name>
    <dbReference type="NCBI Taxonomy" id="61149"/>
    <lineage>
        <taxon>Eukaryota</taxon>
        <taxon>Viridiplantae</taxon>
        <taxon>Streptophyta</taxon>
        <taxon>Embryophyta</taxon>
        <taxon>Tracheophyta</taxon>
        <taxon>Spermatophyta</taxon>
        <taxon>Magnoliopsida</taxon>
        <taxon>eudicotyledons</taxon>
        <taxon>Gunneridae</taxon>
        <taxon>Pentapetalae</taxon>
        <taxon>rosids</taxon>
        <taxon>fabids</taxon>
        <taxon>Malpighiales</taxon>
        <taxon>Rhizophoraceae</taxon>
        <taxon>Rhizophora</taxon>
    </lineage>
</organism>
<evidence type="ECO:0000313" key="1">
    <source>
        <dbReference type="EMBL" id="MBX48601.1"/>
    </source>
</evidence>
<sequence>MGLASCSIQVSLYHMLVRPDMCQRCVRSIKD</sequence>
<accession>A0A2P2P1V0</accession>